<dbReference type="SMART" id="SM00065">
    <property type="entry name" value="GAF"/>
    <property type="match status" value="1"/>
</dbReference>
<dbReference type="Pfam" id="PF08448">
    <property type="entry name" value="PAS_4"/>
    <property type="match status" value="1"/>
</dbReference>
<dbReference type="SUPFAM" id="SSF81606">
    <property type="entry name" value="PP2C-like"/>
    <property type="match status" value="1"/>
</dbReference>
<dbReference type="SUPFAM" id="SSF55781">
    <property type="entry name" value="GAF domain-like"/>
    <property type="match status" value="1"/>
</dbReference>
<dbReference type="Gene3D" id="3.60.40.10">
    <property type="entry name" value="PPM-type phosphatase domain"/>
    <property type="match status" value="1"/>
</dbReference>
<dbReference type="InterPro" id="IPR035965">
    <property type="entry name" value="PAS-like_dom_sf"/>
</dbReference>
<dbReference type="FunFam" id="3.30.450.40:FF:000035">
    <property type="entry name" value="PAS sensor protein"/>
    <property type="match status" value="1"/>
</dbReference>
<dbReference type="PANTHER" id="PTHR43156">
    <property type="entry name" value="STAGE II SPORULATION PROTEIN E-RELATED"/>
    <property type="match status" value="1"/>
</dbReference>
<evidence type="ECO:0000256" key="1">
    <source>
        <dbReference type="ARBA" id="ARBA00022801"/>
    </source>
</evidence>
<dbReference type="InterPro" id="IPR000014">
    <property type="entry name" value="PAS"/>
</dbReference>
<dbReference type="eggNOG" id="COG2208">
    <property type="taxonomic scope" value="Bacteria"/>
</dbReference>
<dbReference type="InterPro" id="IPR029016">
    <property type="entry name" value="GAF-like_dom_sf"/>
</dbReference>
<dbReference type="AlphaFoldDB" id="B1VNX1"/>
<dbReference type="InterPro" id="IPR052016">
    <property type="entry name" value="Bact_Sigma-Reg"/>
</dbReference>
<feature type="domain" description="PAS" evidence="3">
    <location>
        <begin position="46"/>
        <end position="118"/>
    </location>
</feature>
<dbReference type="Gene3D" id="3.30.450.40">
    <property type="match status" value="1"/>
</dbReference>
<dbReference type="InterPro" id="IPR013656">
    <property type="entry name" value="PAS_4"/>
</dbReference>
<dbReference type="HOGENOM" id="CLU_000445_43_3_11"/>
<dbReference type="Pfam" id="PF13185">
    <property type="entry name" value="GAF_2"/>
    <property type="match status" value="1"/>
</dbReference>
<dbReference type="SMART" id="SM00331">
    <property type="entry name" value="PP2C_SIG"/>
    <property type="match status" value="1"/>
</dbReference>
<dbReference type="PANTHER" id="PTHR43156:SF2">
    <property type="entry name" value="STAGE II SPORULATION PROTEIN E"/>
    <property type="match status" value="1"/>
</dbReference>
<feature type="region of interest" description="Disordered" evidence="2">
    <location>
        <begin position="1"/>
        <end position="43"/>
    </location>
</feature>
<organism evidence="4 5">
    <name type="scientific">Streptomyces griseus subsp. griseus (strain JCM 4626 / CBS 651.72 / NBRC 13350 / KCC S-0626 / ISP 5235)</name>
    <dbReference type="NCBI Taxonomy" id="455632"/>
    <lineage>
        <taxon>Bacteria</taxon>
        <taxon>Bacillati</taxon>
        <taxon>Actinomycetota</taxon>
        <taxon>Actinomycetes</taxon>
        <taxon>Kitasatosporales</taxon>
        <taxon>Streptomycetaceae</taxon>
        <taxon>Streptomyces</taxon>
    </lineage>
</organism>
<evidence type="ECO:0000256" key="2">
    <source>
        <dbReference type="SAM" id="MobiDB-lite"/>
    </source>
</evidence>
<dbReference type="InterPro" id="IPR003018">
    <property type="entry name" value="GAF"/>
</dbReference>
<evidence type="ECO:0000313" key="5">
    <source>
        <dbReference type="Proteomes" id="UP000001685"/>
    </source>
</evidence>
<dbReference type="KEGG" id="sgr:SGR_3521"/>
<keyword evidence="1" id="KW-0378">Hydrolase</keyword>
<dbReference type="eggNOG" id="COG2203">
    <property type="taxonomic scope" value="Bacteria"/>
</dbReference>
<dbReference type="Gene3D" id="3.30.450.20">
    <property type="entry name" value="PAS domain"/>
    <property type="match status" value="1"/>
</dbReference>
<dbReference type="Pfam" id="PF07228">
    <property type="entry name" value="SpoIIE"/>
    <property type="match status" value="1"/>
</dbReference>
<proteinExistence type="predicted"/>
<reference evidence="5" key="1">
    <citation type="journal article" date="2008" name="J. Bacteriol.">
        <title>Genome sequence of the streptomycin-producing microorganism Streptomyces griseus IFO 13350.</title>
        <authorList>
            <person name="Ohnishi Y."/>
            <person name="Ishikawa J."/>
            <person name="Hara H."/>
            <person name="Suzuki H."/>
            <person name="Ikenoya M."/>
            <person name="Ikeda H."/>
            <person name="Yamashita A."/>
            <person name="Hattori M."/>
            <person name="Horinouchi S."/>
        </authorList>
    </citation>
    <scope>NUCLEOTIDE SEQUENCE [LARGE SCALE GENOMIC DNA]</scope>
    <source>
        <strain evidence="5">JCM 4626 / NBRC 13350</strain>
    </source>
</reference>
<dbReference type="NCBIfam" id="TIGR00229">
    <property type="entry name" value="sensory_box"/>
    <property type="match status" value="1"/>
</dbReference>
<accession>B1VNX1</accession>
<name>B1VNX1_STRGG</name>
<dbReference type="InterPro" id="IPR036457">
    <property type="entry name" value="PPM-type-like_dom_sf"/>
</dbReference>
<evidence type="ECO:0000313" key="4">
    <source>
        <dbReference type="EMBL" id="BAG20350.1"/>
    </source>
</evidence>
<sequence length="617" mass="66106">MRYGSGRPTMGGREPGSGAGVREPTTAGGGLLQADTCDEGMPSSFDPRTVAAMFDGNPAAVAVLDHDLRYTYVNPALERLNGLPAASHIGRTFSQVLPELRGQSADLEDVLNDVLADGKPREETIRGRTWAVEGPDDGQRFWRATYSRLDAGGAACGLMAIVVEITDLTRQREELAEARVHVALLSTAAVRIGTTLDMDTTCRELAAFVVPDFADVAAVDVFPSEVGHAVRRPAPGVVRLRRAALRGDGELDEQVQRFGHPGEYVDFAADSAVTRCLAENEPVLDDWENHQRGRSAITSDRITASRALGLREALVVPLTARGRPIGALTLVRAEGSPAFSDQDVAVARELAVRAGVGLDHARRYDHEHSIARELQRSLLSEPWGPHPHVEIATRYRPADEGVLVGGDWFDVVPLQDGRHLKAMGDVMGHGVEAAVAMSQYRSLLRLLAGEDLPPHQILERLDTMVERSGLDRAATCLLAVVDRFGGVCEVASAGHLPPVFIDPDPAGARVVPVPVGPPLGTGFGGYRTASVPCGPGTVLFMYTDGLVERRGEDIDVSVERLASLTLPPGGRLEDLLDRVLDRFGEDAEDDIAVLASRIREGPPVVRPTPSGSDGATR</sequence>
<evidence type="ECO:0000259" key="3">
    <source>
        <dbReference type="PROSITE" id="PS50112"/>
    </source>
</evidence>
<dbReference type="SMART" id="SM00091">
    <property type="entry name" value="PAS"/>
    <property type="match status" value="1"/>
</dbReference>
<dbReference type="CDD" id="cd00130">
    <property type="entry name" value="PAS"/>
    <property type="match status" value="1"/>
</dbReference>
<dbReference type="InterPro" id="IPR001932">
    <property type="entry name" value="PPM-type_phosphatase-like_dom"/>
</dbReference>
<dbReference type="PROSITE" id="PS50112">
    <property type="entry name" value="PAS"/>
    <property type="match status" value="1"/>
</dbReference>
<dbReference type="GO" id="GO:0016791">
    <property type="term" value="F:phosphatase activity"/>
    <property type="evidence" value="ECO:0007669"/>
    <property type="project" value="TreeGrafter"/>
</dbReference>
<protein>
    <recommendedName>
        <fullName evidence="3">PAS domain-containing protein</fullName>
    </recommendedName>
</protein>
<dbReference type="Proteomes" id="UP000001685">
    <property type="component" value="Chromosome"/>
</dbReference>
<dbReference type="EMBL" id="AP009493">
    <property type="protein sequence ID" value="BAG20350.1"/>
    <property type="molecule type" value="Genomic_DNA"/>
</dbReference>
<dbReference type="SUPFAM" id="SSF55785">
    <property type="entry name" value="PYP-like sensor domain (PAS domain)"/>
    <property type="match status" value="1"/>
</dbReference>
<gene>
    <name evidence="4" type="ordered locus">SGR_3521</name>
</gene>